<evidence type="ECO:0000313" key="2">
    <source>
        <dbReference type="EMBL" id="KAJ8795912.1"/>
    </source>
</evidence>
<evidence type="ECO:0000313" key="3">
    <source>
        <dbReference type="Proteomes" id="UP001159641"/>
    </source>
</evidence>
<feature type="region of interest" description="Disordered" evidence="1">
    <location>
        <begin position="1"/>
        <end position="71"/>
    </location>
</feature>
<dbReference type="Proteomes" id="UP001159641">
    <property type="component" value="Unassembled WGS sequence"/>
</dbReference>
<dbReference type="AlphaFoldDB" id="A0AB34HVJ8"/>
<feature type="compositionally biased region" description="Basic and acidic residues" evidence="1">
    <location>
        <begin position="25"/>
        <end position="37"/>
    </location>
</feature>
<keyword evidence="3" id="KW-1185">Reference proteome</keyword>
<gene>
    <name evidence="2" type="ORF">J1605_002674</name>
</gene>
<feature type="region of interest" description="Disordered" evidence="1">
    <location>
        <begin position="105"/>
        <end position="136"/>
    </location>
</feature>
<evidence type="ECO:0000256" key="1">
    <source>
        <dbReference type="SAM" id="MobiDB-lite"/>
    </source>
</evidence>
<dbReference type="EMBL" id="JAIQCJ010000544">
    <property type="protein sequence ID" value="KAJ8795912.1"/>
    <property type="molecule type" value="Genomic_DNA"/>
</dbReference>
<organism evidence="2 3">
    <name type="scientific">Eschrichtius robustus</name>
    <name type="common">California gray whale</name>
    <name type="synonym">Eschrichtius gibbosus</name>
    <dbReference type="NCBI Taxonomy" id="9764"/>
    <lineage>
        <taxon>Eukaryota</taxon>
        <taxon>Metazoa</taxon>
        <taxon>Chordata</taxon>
        <taxon>Craniata</taxon>
        <taxon>Vertebrata</taxon>
        <taxon>Euteleostomi</taxon>
        <taxon>Mammalia</taxon>
        <taxon>Eutheria</taxon>
        <taxon>Laurasiatheria</taxon>
        <taxon>Artiodactyla</taxon>
        <taxon>Whippomorpha</taxon>
        <taxon>Cetacea</taxon>
        <taxon>Mysticeti</taxon>
        <taxon>Eschrichtiidae</taxon>
        <taxon>Eschrichtius</taxon>
    </lineage>
</organism>
<accession>A0AB34HVJ8</accession>
<feature type="region of interest" description="Disordered" evidence="1">
    <location>
        <begin position="165"/>
        <end position="193"/>
    </location>
</feature>
<sequence length="193" mass="20323">MEPRDGSPEARSSDSESASASSSGCERDAGPEPDKAPRRLSKRRFPGLRLFGHRPAVGGPTQTPAAELPDTLAAAEGGLGVSCHITWPDPSPSLKIEVQFHKESLGERGVGSGTQPGKEPQLSLSGSSGEERKATAKTKAAAIPLCPAKRSSLGLVVSPRVRYPRWRKPFSPPYGSGPSPTEFRVPSSSADQQ</sequence>
<name>A0AB34HVJ8_ESCRO</name>
<proteinExistence type="predicted"/>
<protein>
    <submittedName>
        <fullName evidence="2">Uncharacterized protein</fullName>
    </submittedName>
</protein>
<comment type="caution">
    <text evidence="2">The sequence shown here is derived from an EMBL/GenBank/DDBJ whole genome shotgun (WGS) entry which is preliminary data.</text>
</comment>
<reference evidence="2 3" key="1">
    <citation type="submission" date="2022-11" db="EMBL/GenBank/DDBJ databases">
        <title>Whole genome sequence of Eschrichtius robustus ER-17-0199.</title>
        <authorList>
            <person name="Bruniche-Olsen A."/>
            <person name="Black A.N."/>
            <person name="Fields C.J."/>
            <person name="Walden K."/>
            <person name="Dewoody J.A."/>
        </authorList>
    </citation>
    <scope>NUCLEOTIDE SEQUENCE [LARGE SCALE GENOMIC DNA]</scope>
    <source>
        <strain evidence="2">ER-17-0199</strain>
        <tissue evidence="2">Blubber</tissue>
    </source>
</reference>
<feature type="compositionally biased region" description="Basic and acidic residues" evidence="1">
    <location>
        <begin position="1"/>
        <end position="14"/>
    </location>
</feature>